<dbReference type="InterPro" id="IPR036938">
    <property type="entry name" value="PAP2/HPO_sf"/>
</dbReference>
<keyword evidence="1" id="KW-1133">Transmembrane helix</keyword>
<evidence type="ECO:0000313" key="4">
    <source>
        <dbReference type="Proteomes" id="UP000250174"/>
    </source>
</evidence>
<feature type="transmembrane region" description="Helical" evidence="1">
    <location>
        <begin position="131"/>
        <end position="149"/>
    </location>
</feature>
<dbReference type="InterPro" id="IPR000326">
    <property type="entry name" value="PAP2/HPO"/>
</dbReference>
<feature type="transmembrane region" description="Helical" evidence="1">
    <location>
        <begin position="184"/>
        <end position="201"/>
    </location>
</feature>
<feature type="transmembrane region" description="Helical" evidence="1">
    <location>
        <begin position="50"/>
        <end position="73"/>
    </location>
</feature>
<feature type="transmembrane region" description="Helical" evidence="1">
    <location>
        <begin position="156"/>
        <end position="178"/>
    </location>
</feature>
<feature type="domain" description="Phosphatidic acid phosphatase type 2/haloperoxidase" evidence="2">
    <location>
        <begin position="86"/>
        <end position="199"/>
    </location>
</feature>
<comment type="caution">
    <text evidence="3">The sequence shown here is derived from an EMBL/GenBank/DDBJ whole genome shotgun (WGS) entry which is preliminary data.</text>
</comment>
<dbReference type="CDD" id="cd03392">
    <property type="entry name" value="PAP2_like_2"/>
    <property type="match status" value="1"/>
</dbReference>
<dbReference type="EMBL" id="LVYK01000059">
    <property type="protein sequence ID" value="RAS71899.1"/>
    <property type="molecule type" value="Genomic_DNA"/>
</dbReference>
<name>A0AAX1Q2I5_9BACI</name>
<dbReference type="AlphaFoldDB" id="A0AAX1Q2I5"/>
<dbReference type="PANTHER" id="PTHR14969:SF13">
    <property type="entry name" value="AT30094P"/>
    <property type="match status" value="1"/>
</dbReference>
<organism evidence="3 4">
    <name type="scientific">Priestia endophytica</name>
    <dbReference type="NCBI Taxonomy" id="135735"/>
    <lineage>
        <taxon>Bacteria</taxon>
        <taxon>Bacillati</taxon>
        <taxon>Bacillota</taxon>
        <taxon>Bacilli</taxon>
        <taxon>Bacillales</taxon>
        <taxon>Bacillaceae</taxon>
        <taxon>Priestia</taxon>
    </lineage>
</organism>
<dbReference type="Proteomes" id="UP000250174">
    <property type="component" value="Unassembled WGS sequence"/>
</dbReference>
<accession>A0AAX1Q2I5</accession>
<keyword evidence="1" id="KW-0812">Transmembrane</keyword>
<dbReference type="Gene3D" id="1.20.144.10">
    <property type="entry name" value="Phosphatidic acid phosphatase type 2/haloperoxidase"/>
    <property type="match status" value="2"/>
</dbReference>
<evidence type="ECO:0000256" key="1">
    <source>
        <dbReference type="SAM" id="Phobius"/>
    </source>
</evidence>
<keyword evidence="1" id="KW-0472">Membrane</keyword>
<sequence>MKMMGKLRLTVWLCLMILLFLMIGFTYETSFIVGIDKEVASFASSFQSDAATTVFLFITNLGSWKFILFFTLILFGYSLYKGDKVLTLFVILSFIVPRTLNFMLKEFFARTRPQDQLVPATHFSFPSGHSMNSFVFFGFVAYVLITYCVSRKAPQVVVVVLFSMLIGLIGFSRIYLGVHYFTDVTAGFLAGGVVLILLIKIHQRLTEPEEKNVPMNDELI</sequence>
<gene>
    <name evidence="3" type="ORF">A3864_22725</name>
</gene>
<protein>
    <recommendedName>
        <fullName evidence="2">Phosphatidic acid phosphatase type 2/haloperoxidase domain-containing protein</fullName>
    </recommendedName>
</protein>
<proteinExistence type="predicted"/>
<dbReference type="Pfam" id="PF01569">
    <property type="entry name" value="PAP2"/>
    <property type="match status" value="1"/>
</dbReference>
<reference evidence="3 4" key="1">
    <citation type="submission" date="2016-03" db="EMBL/GenBank/DDBJ databases">
        <title>Comparison of Bacillus endophyticus and B. anthracis characteristics using whole genome sequence analysis and microbiological techniques.</title>
        <authorList>
            <person name="Lekota K.E."/>
            <person name="Mafofo J."/>
            <person name="Rees J."/>
            <person name="Muchadeyi F.C."/>
            <person name="Madoroba E."/>
            <person name="Van Heerden H."/>
        </authorList>
    </citation>
    <scope>NUCLEOTIDE SEQUENCE [LARGE SCALE GENOMIC DNA]</scope>
    <source>
        <strain evidence="3 4">3631_10C</strain>
    </source>
</reference>
<evidence type="ECO:0000259" key="2">
    <source>
        <dbReference type="SMART" id="SM00014"/>
    </source>
</evidence>
<dbReference type="PANTHER" id="PTHR14969">
    <property type="entry name" value="SPHINGOSINE-1-PHOSPHATE PHOSPHOHYDROLASE"/>
    <property type="match status" value="1"/>
</dbReference>
<dbReference type="SMART" id="SM00014">
    <property type="entry name" value="acidPPc"/>
    <property type="match status" value="1"/>
</dbReference>
<evidence type="ECO:0000313" key="3">
    <source>
        <dbReference type="EMBL" id="RAS71899.1"/>
    </source>
</evidence>
<dbReference type="SUPFAM" id="SSF48317">
    <property type="entry name" value="Acid phosphatase/Vanadium-dependent haloperoxidase"/>
    <property type="match status" value="1"/>
</dbReference>
<feature type="transmembrane region" description="Helical" evidence="1">
    <location>
        <begin position="85"/>
        <end position="104"/>
    </location>
</feature>